<evidence type="ECO:0000256" key="1">
    <source>
        <dbReference type="SAM" id="MobiDB-lite"/>
    </source>
</evidence>
<dbReference type="Pfam" id="PF23222">
    <property type="entry name" value="RRM_PARP14_1"/>
    <property type="match status" value="1"/>
</dbReference>
<dbReference type="CDD" id="cd12300">
    <property type="entry name" value="RRM1_PAR14"/>
    <property type="match status" value="1"/>
</dbReference>
<reference evidence="4" key="4">
    <citation type="journal article" date="2001" name="Nature">
        <title>Functional annotation of a full-length mouse cDNA collection.</title>
        <authorList>
            <consortium name="The RIKEN Genome Exploration Research Group Phase II Team and the FANTOM Consortium"/>
        </authorList>
    </citation>
    <scope>NUCLEOTIDE SEQUENCE</scope>
    <source>
        <strain evidence="4">NOD</strain>
        <tissue evidence="4">Activated spleen</tissue>
    </source>
</reference>
<feature type="domain" description="PAR14-like first RRM" evidence="2">
    <location>
        <begin position="9"/>
        <end position="87"/>
    </location>
</feature>
<feature type="region of interest" description="Disordered" evidence="1">
    <location>
        <begin position="87"/>
        <end position="141"/>
    </location>
</feature>
<evidence type="ECO:0000313" key="5">
    <source>
        <dbReference type="MGI" id="MGI:1919489"/>
    </source>
</evidence>
<sequence>MAASGSFPLLVEGSWGPDPPKNLINKLQVYFQSRKKSGGGECEVVPEPGNPARFRVLFSPEDVRQNVLERGNHELVWQEKGTFKLTVLMPTDPEEASASKKSRKESPEEESKTKEDAVKQGDLDITHSPSSGSEKTEDVPKECENISSMVAFENLPEKVSEMVLTILVENISGLPSDDFKVEVNRDFAVAVVTFQKPIDIKKFIVDCISHRSNQQLQLAPRLLETTNVVRVENLPPGVDEYQLQLFFENPFNGGGRVARVECFPEESSALVEFCDSKGRCLSRPPQAQPVWLAIPAVT</sequence>
<dbReference type="UCSC" id="uc007zbt.2">
    <property type="organism name" value="mouse"/>
</dbReference>
<dbReference type="MGI" id="MGI:1919489">
    <property type="gene designation" value="Parp14"/>
</dbReference>
<dbReference type="EMBL" id="AK156593">
    <property type="protein sequence ID" value="BAE33772.1"/>
    <property type="molecule type" value="mRNA"/>
</dbReference>
<dbReference type="InterPro" id="IPR057051">
    <property type="entry name" value="PARP14_RPM_1"/>
</dbReference>
<protein>
    <recommendedName>
        <fullName evidence="6">Poly [ADP-ribose] polymerase 14</fullName>
    </recommendedName>
</protein>
<reference evidence="4" key="1">
    <citation type="journal article" date="1999" name="Methods Enzymol.">
        <title>High-efficiency full-length cDNA cloning.</title>
        <authorList>
            <person name="Carninci P."/>
            <person name="Hayashizaki Y."/>
        </authorList>
    </citation>
    <scope>NUCLEOTIDE SEQUENCE</scope>
    <source>
        <strain evidence="4">NOD</strain>
        <tissue evidence="4">Activated spleen</tissue>
    </source>
</reference>
<dbReference type="AlphaFoldDB" id="Q3U0S9"/>
<proteinExistence type="evidence at transcript level"/>
<evidence type="ECO:0008006" key="6">
    <source>
        <dbReference type="Google" id="ProtNLM"/>
    </source>
</evidence>
<reference evidence="4" key="2">
    <citation type="journal article" date="2000" name="Genome Res.">
        <title>Normalization and subtraction of cap-trapper-selected cDNAs to prepare full-length cDNA libraries for rapid discovery of new genes.</title>
        <authorList>
            <person name="Carninci P."/>
            <person name="Shibata Y."/>
            <person name="Hayatsu N."/>
            <person name="Sugahara Y."/>
            <person name="Shibata K."/>
            <person name="Itoh M."/>
            <person name="Konno H."/>
            <person name="Okazaki Y."/>
            <person name="Muramatsu M."/>
            <person name="Hayashizaki Y."/>
        </authorList>
    </citation>
    <scope>NUCLEOTIDE SEQUENCE</scope>
    <source>
        <strain evidence="4">NOD</strain>
        <tissue evidence="4">Activated spleen</tissue>
    </source>
</reference>
<dbReference type="InterPro" id="IPR057050">
    <property type="entry name" value="RRM_PARP14_2"/>
</dbReference>
<evidence type="ECO:0000259" key="3">
    <source>
        <dbReference type="Pfam" id="PF23245"/>
    </source>
</evidence>
<dbReference type="FunFam" id="3.30.70.330:FF:000487">
    <property type="entry name" value="Poly [ADP-ribose] polymerase"/>
    <property type="match status" value="1"/>
</dbReference>
<organism evidence="4">
    <name type="scientific">Mus musculus</name>
    <name type="common">Mouse</name>
    <dbReference type="NCBI Taxonomy" id="10090"/>
    <lineage>
        <taxon>Eukaryota</taxon>
        <taxon>Metazoa</taxon>
        <taxon>Chordata</taxon>
        <taxon>Craniata</taxon>
        <taxon>Vertebrata</taxon>
        <taxon>Euteleostomi</taxon>
        <taxon>Mammalia</taxon>
        <taxon>Eutheria</taxon>
        <taxon>Euarchontoglires</taxon>
        <taxon>Glires</taxon>
        <taxon>Rodentia</taxon>
        <taxon>Myomorpha</taxon>
        <taxon>Muroidea</taxon>
        <taxon>Muridae</taxon>
        <taxon>Murinae</taxon>
        <taxon>Mus</taxon>
        <taxon>Mus</taxon>
    </lineage>
</organism>
<dbReference type="Pfam" id="PF23245">
    <property type="entry name" value="RRM_PARP14_2"/>
    <property type="match status" value="1"/>
</dbReference>
<evidence type="ECO:0000313" key="4">
    <source>
        <dbReference type="EMBL" id="BAE33772.1"/>
    </source>
</evidence>
<dbReference type="InterPro" id="IPR012677">
    <property type="entry name" value="Nucleotide-bd_a/b_plait_sf"/>
</dbReference>
<feature type="compositionally biased region" description="Basic and acidic residues" evidence="1">
    <location>
        <begin position="104"/>
        <end position="125"/>
    </location>
</feature>
<reference evidence="4" key="3">
    <citation type="journal article" date="2000" name="Genome Res.">
        <title>RIKEN integrated sequence analysis (RISA) system--384-format sequencing pipeline with 384 multicapillary sequencer.</title>
        <authorList>
            <person name="Shibata K."/>
            <person name="Itoh M."/>
            <person name="Aizawa K."/>
            <person name="Nagaoka S."/>
            <person name="Sasaki N."/>
            <person name="Carninci P."/>
            <person name="Konno H."/>
            <person name="Akiyama J."/>
            <person name="Nishi K."/>
            <person name="Kitsunai T."/>
            <person name="Tashiro H."/>
            <person name="Itoh M."/>
            <person name="Sumi N."/>
            <person name="Ishii Y."/>
            <person name="Nakamura S."/>
            <person name="Hazama M."/>
            <person name="Nishine T."/>
            <person name="Harada A."/>
            <person name="Yamamoto R."/>
            <person name="Matsumoto H."/>
            <person name="Sakaguchi S."/>
            <person name="Ikegami T."/>
            <person name="Kashiwagi K."/>
            <person name="Fujiwake S."/>
            <person name="Inoue K."/>
            <person name="Togawa Y."/>
            <person name="Izawa M."/>
            <person name="Ohara E."/>
            <person name="Watahiki M."/>
            <person name="Yoneda Y."/>
            <person name="Ishikawa T."/>
            <person name="Ozawa K."/>
            <person name="Tanaka T."/>
            <person name="Matsuura S."/>
            <person name="Kawai J."/>
            <person name="Okazaki Y."/>
            <person name="Muramatsu M."/>
            <person name="Inoue Y."/>
            <person name="Kira A."/>
            <person name="Hayashizaki Y."/>
        </authorList>
    </citation>
    <scope>NUCLEOTIDE SEQUENCE</scope>
    <source>
        <strain evidence="4">NOD</strain>
        <tissue evidence="4">Activated spleen</tissue>
    </source>
</reference>
<accession>Q3U0S9</accession>
<reference evidence="4" key="8">
    <citation type="journal article" date="2005" name="Science">
        <title>Antisense Transcription in the Mammalian Transcriptome.</title>
        <authorList>
            <consortium name="RIKEN Genome Exploration Research Group and Genome Science Group (Genome Network Project Core Group) and the FANTOM Consortium"/>
        </authorList>
    </citation>
    <scope>NUCLEOTIDE SEQUENCE</scope>
    <source>
        <strain evidence="4">NOD</strain>
        <tissue evidence="4">Activated spleen</tissue>
    </source>
</reference>
<name>Q3U0S9_MOUSE</name>
<feature type="domain" description="PARP14 second RRM" evidence="3">
    <location>
        <begin position="145"/>
        <end position="224"/>
    </location>
</feature>
<dbReference type="Gene3D" id="3.30.70.330">
    <property type="match status" value="2"/>
</dbReference>
<dbReference type="Pfam" id="PF23085">
    <property type="entry name" value="RRM_PARP14_3"/>
    <property type="match status" value="1"/>
</dbReference>
<reference evidence="4" key="5">
    <citation type="journal article" date="2002" name="Nature">
        <title>Analysis of the mouse transcriptome based on functional annotation of 60,770 full-length cDNAs.</title>
        <authorList>
            <consortium name="The FANTOM Consortium and the RIKEN Genome Exploration Research Group Phase I and II Team"/>
        </authorList>
    </citation>
    <scope>NUCLEOTIDE SEQUENCE</scope>
    <source>
        <strain evidence="4">NOD</strain>
        <tissue evidence="4">Activated spleen</tissue>
    </source>
</reference>
<gene>
    <name evidence="5" type="primary">Parp14</name>
</gene>
<dbReference type="AGR" id="MGI:1919489"/>
<reference evidence="4" key="6">
    <citation type="submission" date="2004-03" db="EMBL/GenBank/DDBJ databases">
        <authorList>
            <person name="Arakawa T."/>
            <person name="Carninci P."/>
            <person name="Fukuda S."/>
            <person name="Hashizume W."/>
            <person name="Hayashida K."/>
            <person name="Hori F."/>
            <person name="Iida J."/>
            <person name="Imamura K."/>
            <person name="Imotani K."/>
            <person name="Itoh M."/>
            <person name="Kanagawa S."/>
            <person name="Kawai J."/>
            <person name="Kojima M."/>
            <person name="Konno H."/>
            <person name="Murata M."/>
            <person name="Nakamura M."/>
            <person name="Ninomiya N."/>
            <person name="Nishiyori H."/>
            <person name="Nomura K."/>
            <person name="Ohno M."/>
            <person name="Sakazume N."/>
            <person name="Sano H."/>
            <person name="Sasaki D."/>
            <person name="Shibata K."/>
            <person name="Shiraki T."/>
            <person name="Tagami M."/>
            <person name="Tagami Y."/>
            <person name="Waki K."/>
            <person name="Watahiki A."/>
            <person name="Muramatsu M."/>
            <person name="Hayashizaki Y."/>
        </authorList>
    </citation>
    <scope>NUCLEOTIDE SEQUENCE</scope>
    <source>
        <strain evidence="4">NOD</strain>
        <tissue evidence="4">Activated spleen</tissue>
    </source>
</reference>
<dbReference type="PeptideAtlas" id="Q3U0S9"/>
<reference evidence="4" key="7">
    <citation type="journal article" date="2005" name="Science">
        <title>The Transcriptional Landscape of the Mammalian Genome.</title>
        <authorList>
            <consortium name="The FANTOM Consortium"/>
            <consortium name="Riken Genome Exploration Research Group and Genome Science Group (Genome Network Project Core Group)"/>
        </authorList>
    </citation>
    <scope>NUCLEOTIDE SEQUENCE</scope>
    <source>
        <strain evidence="4">NOD</strain>
        <tissue evidence="4">Activated spleen</tissue>
    </source>
</reference>
<evidence type="ECO:0000259" key="2">
    <source>
        <dbReference type="Pfam" id="PF23222"/>
    </source>
</evidence>